<keyword evidence="1" id="KW-0732">Signal</keyword>
<proteinExistence type="predicted"/>
<protein>
    <submittedName>
        <fullName evidence="2">Uncharacterized protein</fullName>
    </submittedName>
</protein>
<gene>
    <name evidence="2" type="ORF">B0H17DRAFT_1152623</name>
</gene>
<feature type="signal peptide" evidence="1">
    <location>
        <begin position="1"/>
        <end position="19"/>
    </location>
</feature>
<accession>A0AAD7BCP7</accession>
<sequence length="179" mass="20102">MSNGMHILLILAFVQIASRTMLYHFATAIFVANTPRAFSRPSESSRAKAPRRHPSRHYCLDAATMPEILRYRQGFKCLDCGASDIVTIDVRLRGVYAFTLEVLNAEPMTLRTQVSLTASPAMKRCLHGVDYKSISDTIRKFRGHVSPLTDPHRVYLWLLRMSPISSSSPDVDLGKEHGV</sequence>
<evidence type="ECO:0000256" key="1">
    <source>
        <dbReference type="SAM" id="SignalP"/>
    </source>
</evidence>
<dbReference type="EMBL" id="JARKIE010000799">
    <property type="protein sequence ID" value="KAJ7616679.1"/>
    <property type="molecule type" value="Genomic_DNA"/>
</dbReference>
<feature type="chain" id="PRO_5042089811" evidence="1">
    <location>
        <begin position="20"/>
        <end position="179"/>
    </location>
</feature>
<name>A0AAD7BCP7_MYCRO</name>
<evidence type="ECO:0000313" key="2">
    <source>
        <dbReference type="EMBL" id="KAJ7616679.1"/>
    </source>
</evidence>
<keyword evidence="3" id="KW-1185">Reference proteome</keyword>
<dbReference type="Proteomes" id="UP001221757">
    <property type="component" value="Unassembled WGS sequence"/>
</dbReference>
<dbReference type="AlphaFoldDB" id="A0AAD7BCP7"/>
<evidence type="ECO:0000313" key="3">
    <source>
        <dbReference type="Proteomes" id="UP001221757"/>
    </source>
</evidence>
<reference evidence="2" key="1">
    <citation type="submission" date="2023-03" db="EMBL/GenBank/DDBJ databases">
        <title>Massive genome expansion in bonnet fungi (Mycena s.s.) driven by repeated elements and novel gene families across ecological guilds.</title>
        <authorList>
            <consortium name="Lawrence Berkeley National Laboratory"/>
            <person name="Harder C.B."/>
            <person name="Miyauchi S."/>
            <person name="Viragh M."/>
            <person name="Kuo A."/>
            <person name="Thoen E."/>
            <person name="Andreopoulos B."/>
            <person name="Lu D."/>
            <person name="Skrede I."/>
            <person name="Drula E."/>
            <person name="Henrissat B."/>
            <person name="Morin E."/>
            <person name="Kohler A."/>
            <person name="Barry K."/>
            <person name="LaButti K."/>
            <person name="Morin E."/>
            <person name="Salamov A."/>
            <person name="Lipzen A."/>
            <person name="Mereny Z."/>
            <person name="Hegedus B."/>
            <person name="Baldrian P."/>
            <person name="Stursova M."/>
            <person name="Weitz H."/>
            <person name="Taylor A."/>
            <person name="Grigoriev I.V."/>
            <person name="Nagy L.G."/>
            <person name="Martin F."/>
            <person name="Kauserud H."/>
        </authorList>
    </citation>
    <scope>NUCLEOTIDE SEQUENCE</scope>
    <source>
        <strain evidence="2">CBHHK067</strain>
    </source>
</reference>
<organism evidence="2 3">
    <name type="scientific">Mycena rosella</name>
    <name type="common">Pink bonnet</name>
    <name type="synonym">Agaricus rosellus</name>
    <dbReference type="NCBI Taxonomy" id="1033263"/>
    <lineage>
        <taxon>Eukaryota</taxon>
        <taxon>Fungi</taxon>
        <taxon>Dikarya</taxon>
        <taxon>Basidiomycota</taxon>
        <taxon>Agaricomycotina</taxon>
        <taxon>Agaricomycetes</taxon>
        <taxon>Agaricomycetidae</taxon>
        <taxon>Agaricales</taxon>
        <taxon>Marasmiineae</taxon>
        <taxon>Mycenaceae</taxon>
        <taxon>Mycena</taxon>
    </lineage>
</organism>
<comment type="caution">
    <text evidence="2">The sequence shown here is derived from an EMBL/GenBank/DDBJ whole genome shotgun (WGS) entry which is preliminary data.</text>
</comment>